<feature type="region of interest" description="Disordered" evidence="1">
    <location>
        <begin position="1"/>
        <end position="144"/>
    </location>
</feature>
<name>A0A151GEJ7_DRECN</name>
<sequence length="189" mass="19144">MRAAQDAEAGHVRPAQVLSPTSSNSRLANREWPASPTKSQIARPGSPLKMSGNSRSAAVTTALSSMVEKAKASRNGKKAAATSGVNSANPVTTSRSKRPAAAVALKSSQSRPATRAGRRASGTSEASEASTGTVIRKAVNPATRKKAVVGTVRKVVAGAAKRPAAKGTATTATTATTASTSGRVLRKRG</sequence>
<protein>
    <submittedName>
        <fullName evidence="2">Uncharacterized protein</fullName>
    </submittedName>
</protein>
<evidence type="ECO:0000313" key="2">
    <source>
        <dbReference type="EMBL" id="KYK55506.1"/>
    </source>
</evidence>
<keyword evidence="3" id="KW-1185">Reference proteome</keyword>
<dbReference type="InParanoid" id="A0A151GEJ7"/>
<dbReference type="Proteomes" id="UP000076580">
    <property type="component" value="Chromosome 03"/>
</dbReference>
<feature type="compositionally biased region" description="Polar residues" evidence="1">
    <location>
        <begin position="18"/>
        <end position="27"/>
    </location>
</feature>
<evidence type="ECO:0000256" key="1">
    <source>
        <dbReference type="SAM" id="MobiDB-lite"/>
    </source>
</evidence>
<dbReference type="EMBL" id="LAYC01000003">
    <property type="protein sequence ID" value="KYK55506.1"/>
    <property type="molecule type" value="Genomic_DNA"/>
</dbReference>
<dbReference type="GeneID" id="63720112"/>
<feature type="compositionally biased region" description="Low complexity" evidence="1">
    <location>
        <begin position="120"/>
        <end position="133"/>
    </location>
</feature>
<comment type="caution">
    <text evidence="2">The sequence shown here is derived from an EMBL/GenBank/DDBJ whole genome shotgun (WGS) entry which is preliminary data.</text>
</comment>
<feature type="compositionally biased region" description="Polar residues" evidence="1">
    <location>
        <begin position="83"/>
        <end position="94"/>
    </location>
</feature>
<dbReference type="RefSeq" id="XP_040654858.1">
    <property type="nucleotide sequence ID" value="XM_040804754.1"/>
</dbReference>
<feature type="region of interest" description="Disordered" evidence="1">
    <location>
        <begin position="160"/>
        <end position="189"/>
    </location>
</feature>
<dbReference type="AlphaFoldDB" id="A0A151GEJ7"/>
<feature type="compositionally biased region" description="Polar residues" evidence="1">
    <location>
        <begin position="51"/>
        <end position="64"/>
    </location>
</feature>
<reference evidence="2 3" key="1">
    <citation type="journal article" date="2016" name="Sci. Rep.">
        <title>Insights into Adaptations to a Near-Obligate Nematode Endoparasitic Lifestyle from the Finished Genome of Drechmeria coniospora.</title>
        <authorList>
            <person name="Zhang L."/>
            <person name="Zhou Z."/>
            <person name="Guo Q."/>
            <person name="Fokkens L."/>
            <person name="Miskei M."/>
            <person name="Pocsi I."/>
            <person name="Zhang W."/>
            <person name="Chen M."/>
            <person name="Wang L."/>
            <person name="Sun Y."/>
            <person name="Donzelli B.G."/>
            <person name="Gibson D.M."/>
            <person name="Nelson D.R."/>
            <person name="Luo J.G."/>
            <person name="Rep M."/>
            <person name="Liu H."/>
            <person name="Yang S."/>
            <person name="Wang J."/>
            <person name="Krasnoff S.B."/>
            <person name="Xu Y."/>
            <person name="Molnar I."/>
            <person name="Lin M."/>
        </authorList>
    </citation>
    <scope>NUCLEOTIDE SEQUENCE [LARGE SCALE GENOMIC DNA]</scope>
    <source>
        <strain evidence="2 3">ARSEF 6962</strain>
    </source>
</reference>
<evidence type="ECO:0000313" key="3">
    <source>
        <dbReference type="Proteomes" id="UP000076580"/>
    </source>
</evidence>
<accession>A0A151GEJ7</accession>
<feature type="compositionally biased region" description="Low complexity" evidence="1">
    <location>
        <begin position="160"/>
        <end position="183"/>
    </location>
</feature>
<organism evidence="2 3">
    <name type="scientific">Drechmeria coniospora</name>
    <name type="common">Nematophagous fungus</name>
    <name type="synonym">Meria coniospora</name>
    <dbReference type="NCBI Taxonomy" id="98403"/>
    <lineage>
        <taxon>Eukaryota</taxon>
        <taxon>Fungi</taxon>
        <taxon>Dikarya</taxon>
        <taxon>Ascomycota</taxon>
        <taxon>Pezizomycotina</taxon>
        <taxon>Sordariomycetes</taxon>
        <taxon>Hypocreomycetidae</taxon>
        <taxon>Hypocreales</taxon>
        <taxon>Ophiocordycipitaceae</taxon>
        <taxon>Drechmeria</taxon>
    </lineage>
</organism>
<gene>
    <name evidence="2" type="ORF">DCS_07469</name>
</gene>
<proteinExistence type="predicted"/>